<dbReference type="InterPro" id="IPR036388">
    <property type="entry name" value="WH-like_DNA-bd_sf"/>
</dbReference>
<evidence type="ECO:0000313" key="2">
    <source>
        <dbReference type="EMBL" id="MBO2451730.1"/>
    </source>
</evidence>
<dbReference type="SMART" id="SM00347">
    <property type="entry name" value="HTH_MARR"/>
    <property type="match status" value="1"/>
</dbReference>
<dbReference type="Pfam" id="PF12802">
    <property type="entry name" value="MarR_2"/>
    <property type="match status" value="1"/>
</dbReference>
<reference evidence="2" key="1">
    <citation type="submission" date="2021-03" db="EMBL/GenBank/DDBJ databases">
        <authorList>
            <person name="Kanchanasin P."/>
            <person name="Saeng-In P."/>
            <person name="Phongsopitanun W."/>
            <person name="Yuki M."/>
            <person name="Kudo T."/>
            <person name="Ohkuma M."/>
            <person name="Tanasupawat S."/>
        </authorList>
    </citation>
    <scope>NUCLEOTIDE SEQUENCE</scope>
    <source>
        <strain evidence="2">GKU 128</strain>
    </source>
</reference>
<dbReference type="InterPro" id="IPR039422">
    <property type="entry name" value="MarR/SlyA-like"/>
</dbReference>
<accession>A0A939PFT3</accession>
<gene>
    <name evidence="2" type="ORF">J4573_31895</name>
</gene>
<dbReference type="PANTHER" id="PTHR33164">
    <property type="entry name" value="TRANSCRIPTIONAL REGULATOR, MARR FAMILY"/>
    <property type="match status" value="1"/>
</dbReference>
<dbReference type="AlphaFoldDB" id="A0A939PFT3"/>
<dbReference type="InterPro" id="IPR036390">
    <property type="entry name" value="WH_DNA-bd_sf"/>
</dbReference>
<dbReference type="PROSITE" id="PS50995">
    <property type="entry name" value="HTH_MARR_2"/>
    <property type="match status" value="1"/>
</dbReference>
<keyword evidence="3" id="KW-1185">Reference proteome</keyword>
<sequence length="154" mass="16697">MDHDIDFGILLGLAYQQFVGELHEHLDAAGFTGLRSAFGYAFKVLARNDLTIGRLAEHLDMTHQGAAKLVDEMVNAGYAERRPDPADGRVKRVVLTDQARALMASGSQFHNAFEADLATEIGPEAAAALRKALITIVERADSPDGLTRTLRPLA</sequence>
<name>A0A939PFT3_9ACTN</name>
<dbReference type="Proteomes" id="UP000669179">
    <property type="component" value="Unassembled WGS sequence"/>
</dbReference>
<feature type="domain" description="HTH marR-type" evidence="1">
    <location>
        <begin position="4"/>
        <end position="138"/>
    </location>
</feature>
<comment type="caution">
    <text evidence="2">The sequence shown here is derived from an EMBL/GenBank/DDBJ whole genome shotgun (WGS) entry which is preliminary data.</text>
</comment>
<evidence type="ECO:0000313" key="3">
    <source>
        <dbReference type="Proteomes" id="UP000669179"/>
    </source>
</evidence>
<dbReference type="Gene3D" id="1.10.10.10">
    <property type="entry name" value="Winged helix-like DNA-binding domain superfamily/Winged helix DNA-binding domain"/>
    <property type="match status" value="1"/>
</dbReference>
<evidence type="ECO:0000259" key="1">
    <source>
        <dbReference type="PROSITE" id="PS50995"/>
    </source>
</evidence>
<protein>
    <submittedName>
        <fullName evidence="2">Winged helix-turn-helix transcriptional regulator</fullName>
    </submittedName>
</protein>
<dbReference type="PANTHER" id="PTHR33164:SF99">
    <property type="entry name" value="MARR FAMILY REGULATORY PROTEIN"/>
    <property type="match status" value="1"/>
</dbReference>
<dbReference type="SUPFAM" id="SSF46785">
    <property type="entry name" value="Winged helix' DNA-binding domain"/>
    <property type="match status" value="1"/>
</dbReference>
<organism evidence="2 3">
    <name type="scientific">Actinomadura barringtoniae</name>
    <dbReference type="NCBI Taxonomy" id="1427535"/>
    <lineage>
        <taxon>Bacteria</taxon>
        <taxon>Bacillati</taxon>
        <taxon>Actinomycetota</taxon>
        <taxon>Actinomycetes</taxon>
        <taxon>Streptosporangiales</taxon>
        <taxon>Thermomonosporaceae</taxon>
        <taxon>Actinomadura</taxon>
    </lineage>
</organism>
<dbReference type="GO" id="GO:0006950">
    <property type="term" value="P:response to stress"/>
    <property type="evidence" value="ECO:0007669"/>
    <property type="project" value="TreeGrafter"/>
</dbReference>
<dbReference type="EMBL" id="JAGEOJ010000014">
    <property type="protein sequence ID" value="MBO2451730.1"/>
    <property type="molecule type" value="Genomic_DNA"/>
</dbReference>
<dbReference type="InterPro" id="IPR000835">
    <property type="entry name" value="HTH_MarR-typ"/>
</dbReference>
<proteinExistence type="predicted"/>
<dbReference type="GO" id="GO:0003700">
    <property type="term" value="F:DNA-binding transcription factor activity"/>
    <property type="evidence" value="ECO:0007669"/>
    <property type="project" value="InterPro"/>
</dbReference>
<dbReference type="RefSeq" id="WP_208259638.1">
    <property type="nucleotide sequence ID" value="NZ_JAGEOJ010000014.1"/>
</dbReference>